<name>A0A382PBX6_9ZZZZ</name>
<sequence length="54" mass="6342">AIYEMKDGDSLRICYDLSGKEFPKEFPKEFKAPKGTQLYLVDYRRQEEKSPAPK</sequence>
<organism evidence="1">
    <name type="scientific">marine metagenome</name>
    <dbReference type="NCBI Taxonomy" id="408172"/>
    <lineage>
        <taxon>unclassified sequences</taxon>
        <taxon>metagenomes</taxon>
        <taxon>ecological metagenomes</taxon>
    </lineage>
</organism>
<protein>
    <submittedName>
        <fullName evidence="1">Uncharacterized protein</fullName>
    </submittedName>
</protein>
<gene>
    <name evidence="1" type="ORF">METZ01_LOCUS322215</name>
</gene>
<evidence type="ECO:0000313" key="1">
    <source>
        <dbReference type="EMBL" id="SVC69361.1"/>
    </source>
</evidence>
<proteinExistence type="predicted"/>
<reference evidence="1" key="1">
    <citation type="submission" date="2018-05" db="EMBL/GenBank/DDBJ databases">
        <authorList>
            <person name="Lanie J.A."/>
            <person name="Ng W.-L."/>
            <person name="Kazmierczak K.M."/>
            <person name="Andrzejewski T.M."/>
            <person name="Davidsen T.M."/>
            <person name="Wayne K.J."/>
            <person name="Tettelin H."/>
            <person name="Glass J.I."/>
            <person name="Rusch D."/>
            <person name="Podicherti R."/>
            <person name="Tsui H.-C.T."/>
            <person name="Winkler M.E."/>
        </authorList>
    </citation>
    <scope>NUCLEOTIDE SEQUENCE</scope>
</reference>
<dbReference type="EMBL" id="UINC01105432">
    <property type="protein sequence ID" value="SVC69361.1"/>
    <property type="molecule type" value="Genomic_DNA"/>
</dbReference>
<feature type="non-terminal residue" evidence="1">
    <location>
        <position position="1"/>
    </location>
</feature>
<dbReference type="AlphaFoldDB" id="A0A382PBX6"/>
<accession>A0A382PBX6</accession>